<accession>A0A841RFP8</accession>
<dbReference type="InterPro" id="IPR018530">
    <property type="entry name" value="SiaC"/>
</dbReference>
<name>A0A841RFP8_9SPIO</name>
<evidence type="ECO:0000313" key="2">
    <source>
        <dbReference type="EMBL" id="MBB6482416.1"/>
    </source>
</evidence>
<dbReference type="Pfam" id="PF09345">
    <property type="entry name" value="SiaC"/>
    <property type="match status" value="1"/>
</dbReference>
<dbReference type="RefSeq" id="WP_184748654.1">
    <property type="nucleotide sequence ID" value="NZ_JACHGJ010000012.1"/>
</dbReference>
<organism evidence="2 3">
    <name type="scientific">Spirochaeta isovalerica</name>
    <dbReference type="NCBI Taxonomy" id="150"/>
    <lineage>
        <taxon>Bacteria</taxon>
        <taxon>Pseudomonadati</taxon>
        <taxon>Spirochaetota</taxon>
        <taxon>Spirochaetia</taxon>
        <taxon>Spirochaetales</taxon>
        <taxon>Spirochaetaceae</taxon>
        <taxon>Spirochaeta</taxon>
    </lineage>
</organism>
<dbReference type="AlphaFoldDB" id="A0A841RFP8"/>
<dbReference type="Proteomes" id="UP000587760">
    <property type="component" value="Unassembled WGS sequence"/>
</dbReference>
<feature type="domain" description="SiaC family regulatory phosphoprotein" evidence="1">
    <location>
        <begin position="7"/>
        <end position="123"/>
    </location>
</feature>
<comment type="caution">
    <text evidence="2">The sequence shown here is derived from an EMBL/GenBank/DDBJ whole genome shotgun (WGS) entry which is preliminary data.</text>
</comment>
<gene>
    <name evidence="2" type="ORF">HNR50_004115</name>
</gene>
<sequence>MSDTIDIEKKKSTPRIQFFPDTGSLLIEGESYPENATAFYGPVIRRIEEYLGNSKTGIDLDIKLLYINTSSSKALLMLFDMLEEAHSKGLSSRVRWFYDEENELACEIGEDLSYGLKLPFSIEPAGQA</sequence>
<keyword evidence="3" id="KW-1185">Reference proteome</keyword>
<protein>
    <recommendedName>
        <fullName evidence="1">SiaC family regulatory phosphoprotein domain-containing protein</fullName>
    </recommendedName>
</protein>
<reference evidence="2 3" key="1">
    <citation type="submission" date="2020-08" db="EMBL/GenBank/DDBJ databases">
        <title>Genomic Encyclopedia of Type Strains, Phase IV (KMG-IV): sequencing the most valuable type-strain genomes for metagenomic binning, comparative biology and taxonomic classification.</title>
        <authorList>
            <person name="Goeker M."/>
        </authorList>
    </citation>
    <scope>NUCLEOTIDE SEQUENCE [LARGE SCALE GENOMIC DNA]</scope>
    <source>
        <strain evidence="2 3">DSM 2461</strain>
    </source>
</reference>
<evidence type="ECO:0000259" key="1">
    <source>
        <dbReference type="Pfam" id="PF09345"/>
    </source>
</evidence>
<evidence type="ECO:0000313" key="3">
    <source>
        <dbReference type="Proteomes" id="UP000587760"/>
    </source>
</evidence>
<dbReference type="EMBL" id="JACHGJ010000012">
    <property type="protein sequence ID" value="MBB6482416.1"/>
    <property type="molecule type" value="Genomic_DNA"/>
</dbReference>
<proteinExistence type="predicted"/>